<sequence length="72" mass="7849">MSQRSNSGGSDESLAERSVATSVIRDTGTKARAIIVQSSWTEKTEKSSEFYCNGVQKGKPCRFEVISSFPSL</sequence>
<dbReference type="WBParaSite" id="HPLM_0001411401-mRNA-1">
    <property type="protein sequence ID" value="HPLM_0001411401-mRNA-1"/>
    <property type="gene ID" value="HPLM_0001411401"/>
</dbReference>
<evidence type="ECO:0000313" key="3">
    <source>
        <dbReference type="WBParaSite" id="HPLM_0001411401-mRNA-1"/>
    </source>
</evidence>
<dbReference type="AlphaFoldDB" id="A0A0N4WRJ5"/>
<dbReference type="EMBL" id="UZAF01018448">
    <property type="protein sequence ID" value="VDO51848.1"/>
    <property type="molecule type" value="Genomic_DNA"/>
</dbReference>
<keyword evidence="2" id="KW-1185">Reference proteome</keyword>
<dbReference type="Proteomes" id="UP000268014">
    <property type="component" value="Unassembled WGS sequence"/>
</dbReference>
<protein>
    <submittedName>
        <fullName evidence="3">DLC</fullName>
    </submittedName>
</protein>
<gene>
    <name evidence="1" type="ORF">HPLM_LOCUS14106</name>
</gene>
<dbReference type="OrthoDB" id="5912342at2759"/>
<name>A0A0N4WRJ5_HAEPC</name>
<reference evidence="3" key="1">
    <citation type="submission" date="2017-02" db="UniProtKB">
        <authorList>
            <consortium name="WormBaseParasite"/>
        </authorList>
    </citation>
    <scope>IDENTIFICATION</scope>
</reference>
<evidence type="ECO:0000313" key="2">
    <source>
        <dbReference type="Proteomes" id="UP000268014"/>
    </source>
</evidence>
<reference evidence="1 2" key="2">
    <citation type="submission" date="2018-11" db="EMBL/GenBank/DDBJ databases">
        <authorList>
            <consortium name="Pathogen Informatics"/>
        </authorList>
    </citation>
    <scope>NUCLEOTIDE SEQUENCE [LARGE SCALE GENOMIC DNA]</scope>
    <source>
        <strain evidence="1 2">MHpl1</strain>
    </source>
</reference>
<accession>A0A0N4WRJ5</accession>
<proteinExistence type="predicted"/>
<organism evidence="3">
    <name type="scientific">Haemonchus placei</name>
    <name type="common">Barber's pole worm</name>
    <dbReference type="NCBI Taxonomy" id="6290"/>
    <lineage>
        <taxon>Eukaryota</taxon>
        <taxon>Metazoa</taxon>
        <taxon>Ecdysozoa</taxon>
        <taxon>Nematoda</taxon>
        <taxon>Chromadorea</taxon>
        <taxon>Rhabditida</taxon>
        <taxon>Rhabditina</taxon>
        <taxon>Rhabditomorpha</taxon>
        <taxon>Strongyloidea</taxon>
        <taxon>Trichostrongylidae</taxon>
        <taxon>Haemonchus</taxon>
    </lineage>
</organism>
<evidence type="ECO:0000313" key="1">
    <source>
        <dbReference type="EMBL" id="VDO51848.1"/>
    </source>
</evidence>